<evidence type="ECO:0000313" key="3">
    <source>
        <dbReference type="Proteomes" id="UP001161389"/>
    </source>
</evidence>
<reference evidence="2" key="2">
    <citation type="submission" date="2023-01" db="EMBL/GenBank/DDBJ databases">
        <title>Draft genome sequence of Litoribrevibacter albus strain NBRC 110071.</title>
        <authorList>
            <person name="Sun Q."/>
            <person name="Mori K."/>
        </authorList>
    </citation>
    <scope>NUCLEOTIDE SEQUENCE</scope>
    <source>
        <strain evidence="2">NBRC 110071</strain>
    </source>
</reference>
<name>A0AA37SA61_9GAMM</name>
<dbReference type="EMBL" id="BSNM01000015">
    <property type="protein sequence ID" value="GLQ32122.1"/>
    <property type="molecule type" value="Genomic_DNA"/>
</dbReference>
<dbReference type="GO" id="GO:0005975">
    <property type="term" value="P:carbohydrate metabolic process"/>
    <property type="evidence" value="ECO:0007669"/>
    <property type="project" value="InterPro"/>
</dbReference>
<reference evidence="2" key="1">
    <citation type="journal article" date="2014" name="Int. J. Syst. Evol. Microbiol.">
        <title>Complete genome sequence of Corynebacterium casei LMG S-19264T (=DSM 44701T), isolated from a smear-ripened cheese.</title>
        <authorList>
            <consortium name="US DOE Joint Genome Institute (JGI-PGF)"/>
            <person name="Walter F."/>
            <person name="Albersmeier A."/>
            <person name="Kalinowski J."/>
            <person name="Ruckert C."/>
        </authorList>
    </citation>
    <scope>NUCLEOTIDE SEQUENCE</scope>
    <source>
        <strain evidence="2">NBRC 110071</strain>
    </source>
</reference>
<accession>A0AA37SA61</accession>
<dbReference type="RefSeq" id="WP_284381994.1">
    <property type="nucleotide sequence ID" value="NZ_BSNM01000015.1"/>
</dbReference>
<comment type="caution">
    <text evidence="2">The sequence shown here is derived from an EMBL/GenBank/DDBJ whole genome shotgun (WGS) entry which is preliminary data.</text>
</comment>
<feature type="domain" description="Spermatogenesis-associated protein 20-like TRX" evidence="1">
    <location>
        <begin position="83"/>
        <end position="236"/>
    </location>
</feature>
<dbReference type="AlphaFoldDB" id="A0AA37SA61"/>
<dbReference type="SUPFAM" id="SSF52833">
    <property type="entry name" value="Thioredoxin-like"/>
    <property type="match status" value="1"/>
</dbReference>
<dbReference type="Gene3D" id="1.50.10.10">
    <property type="match status" value="2"/>
</dbReference>
<dbReference type="InterPro" id="IPR024705">
    <property type="entry name" value="Ssp411"/>
</dbReference>
<dbReference type="Gene3D" id="3.40.30.10">
    <property type="entry name" value="Glutaredoxin"/>
    <property type="match status" value="1"/>
</dbReference>
<gene>
    <name evidence="2" type="ORF">GCM10007876_26010</name>
</gene>
<dbReference type="InterPro" id="IPR008928">
    <property type="entry name" value="6-hairpin_glycosidase_sf"/>
</dbReference>
<dbReference type="PANTHER" id="PTHR42899">
    <property type="entry name" value="SPERMATOGENESIS-ASSOCIATED PROTEIN 20"/>
    <property type="match status" value="1"/>
</dbReference>
<organism evidence="2 3">
    <name type="scientific">Litoribrevibacter albus</name>
    <dbReference type="NCBI Taxonomy" id="1473156"/>
    <lineage>
        <taxon>Bacteria</taxon>
        <taxon>Pseudomonadati</taxon>
        <taxon>Pseudomonadota</taxon>
        <taxon>Gammaproteobacteria</taxon>
        <taxon>Oceanospirillales</taxon>
        <taxon>Oceanospirillaceae</taxon>
        <taxon>Litoribrevibacter</taxon>
    </lineage>
</organism>
<protein>
    <recommendedName>
        <fullName evidence="1">Spermatogenesis-associated protein 20-like TRX domain-containing protein</fullName>
    </recommendedName>
</protein>
<keyword evidence="3" id="KW-1185">Reference proteome</keyword>
<dbReference type="Proteomes" id="UP001161389">
    <property type="component" value="Unassembled WGS sequence"/>
</dbReference>
<dbReference type="PANTHER" id="PTHR42899:SF1">
    <property type="entry name" value="SPERMATOGENESIS-ASSOCIATED PROTEIN 20"/>
    <property type="match status" value="1"/>
</dbReference>
<dbReference type="InterPro" id="IPR036249">
    <property type="entry name" value="Thioredoxin-like_sf"/>
</dbReference>
<dbReference type="InterPro" id="IPR004879">
    <property type="entry name" value="Ssp411-like_TRX"/>
</dbReference>
<sequence>MLERFTRFTAIKLSQVPVYTMALCLFMGGHCYALSALSLQAPPSSDIAKDSLQVWRHEFESKQTLMTGLLEDHMSPQSIHYINGLILENSPYLLKHAVNPINWQPWSENVFLQAKEQKKLVFLSIGYSSCHWCNVMEKESFNDLGIAGLLADDYIAVKVDREERPDVDSYYTSVLQEVLGTSGWPISVILNAAGDPLFAASYLPKHKLSTLLPRLSRLMKTNADLMNTNAKQITALVKERYTRVQSATWDPKVLETTTNALKKRLDPVTGGYKGAPKFPNEAMLLFALERLSHEYDDQLAELVKLQLANMMSKAMYDHVNGGFHRYVTDDQWLLPHFEKMLYNQAQLLMVYSKAYQLFADPLYLAVINDLFRFSSEHLYGQGEGFYTSINAVYQKQDGGFYTWKPAELDSLLRNFESRTLVQRYALPGTNLQGVYFSAPFDPKNSDLKHLLKERREGSPEVDKKVITAWNGLMINGLANAYSVTGNEKMKALAISTAHTIWRNHFDAAQNRLIRSSFQGKTNHRGQLSDYSYLANAFLKIHELTEDDVWLKRTQKLVDIVSTYFTAGNGSFYSSDERKTDTWNAENQNVNDPQSVSENLTTFQRHQYFRDGELFAGNSVMLEVMHNLWLRTGNGEIGTMLLSMKETIKSYFDLQPFDNLYAGKVLTEISQGATEHQQYFAMGKGYVEFNYQRASCDLPANLEFSIKLKDGWHMNSSSPNNQYLIPTRLTVDSGLIKVDYPKDSIRKLTFSEQALRVYQGQFRILAQAQTNSLSKLKLDLQVCGDRQCLAPQSINFMLAQCQS</sequence>
<dbReference type="InterPro" id="IPR012341">
    <property type="entry name" value="6hp_glycosidase-like_sf"/>
</dbReference>
<dbReference type="SUPFAM" id="SSF48208">
    <property type="entry name" value="Six-hairpin glycosidases"/>
    <property type="match status" value="1"/>
</dbReference>
<proteinExistence type="predicted"/>
<evidence type="ECO:0000313" key="2">
    <source>
        <dbReference type="EMBL" id="GLQ32122.1"/>
    </source>
</evidence>
<evidence type="ECO:0000259" key="1">
    <source>
        <dbReference type="Pfam" id="PF03190"/>
    </source>
</evidence>
<dbReference type="Pfam" id="PF03190">
    <property type="entry name" value="Thioredox_DsbH"/>
    <property type="match status" value="1"/>
</dbReference>